<name>A0A4R5L729_9BURK</name>
<dbReference type="InterPro" id="IPR013978">
    <property type="entry name" value="MEKHLA"/>
</dbReference>
<dbReference type="OrthoDB" id="9794448at2"/>
<dbReference type="EMBL" id="SMOD01000035">
    <property type="protein sequence ID" value="TDG03827.1"/>
    <property type="molecule type" value="Genomic_DNA"/>
</dbReference>
<evidence type="ECO:0000259" key="1">
    <source>
        <dbReference type="Pfam" id="PF08670"/>
    </source>
</evidence>
<proteinExistence type="predicted"/>
<sequence>MSPNTDTEFFRLLANSYRRLLGVSLVPEGLSDTEGAAWLYERAPFGLLAHGTQADPVFMYGNRRAQAIFGYDWEEITALPSRLSAQAPERSERQAFLDSVTREGFVKDYRGIRITKSGQRFWIERATVWQLIDEAGVLHGQAAMIPQVAPC</sequence>
<dbReference type="AlphaFoldDB" id="A0A4R5L729"/>
<feature type="domain" description="MEKHLA" evidence="1">
    <location>
        <begin position="8"/>
        <end position="147"/>
    </location>
</feature>
<gene>
    <name evidence="2" type="ORF">E1N52_32605</name>
</gene>
<organism evidence="2 3">
    <name type="scientific">Paraburkholderia guartelaensis</name>
    <dbReference type="NCBI Taxonomy" id="2546446"/>
    <lineage>
        <taxon>Bacteria</taxon>
        <taxon>Pseudomonadati</taxon>
        <taxon>Pseudomonadota</taxon>
        <taxon>Betaproteobacteria</taxon>
        <taxon>Burkholderiales</taxon>
        <taxon>Burkholderiaceae</taxon>
        <taxon>Paraburkholderia</taxon>
    </lineage>
</organism>
<dbReference type="Pfam" id="PF08670">
    <property type="entry name" value="MEKHLA"/>
    <property type="match status" value="1"/>
</dbReference>
<dbReference type="SUPFAM" id="SSF55785">
    <property type="entry name" value="PYP-like sensor domain (PAS domain)"/>
    <property type="match status" value="1"/>
</dbReference>
<dbReference type="Proteomes" id="UP000295606">
    <property type="component" value="Unassembled WGS sequence"/>
</dbReference>
<reference evidence="2 3" key="1">
    <citation type="submission" date="2019-03" db="EMBL/GenBank/DDBJ databases">
        <title>Paraburkholderia sp. isolated from native Mimosa gymnas in Guartela State Park, Brazil.</title>
        <authorList>
            <person name="Paulitsch F."/>
            <person name="Hungria M."/>
            <person name="Delamuta J.R.M."/>
            <person name="Ribeiro R.A."/>
            <person name="Dall'Agnol R."/>
            <person name="Silva J.S.B."/>
        </authorList>
    </citation>
    <scope>NUCLEOTIDE SEQUENCE [LARGE SCALE GENOMIC DNA]</scope>
    <source>
        <strain evidence="2 3">CNPSo 3008</strain>
    </source>
</reference>
<comment type="caution">
    <text evidence="2">The sequence shown here is derived from an EMBL/GenBank/DDBJ whole genome shotgun (WGS) entry which is preliminary data.</text>
</comment>
<dbReference type="RefSeq" id="WP_133187648.1">
    <property type="nucleotide sequence ID" value="NZ_SMOD01000035.1"/>
</dbReference>
<accession>A0A4R5L729</accession>
<dbReference type="InterPro" id="IPR035965">
    <property type="entry name" value="PAS-like_dom_sf"/>
</dbReference>
<evidence type="ECO:0000313" key="3">
    <source>
        <dbReference type="Proteomes" id="UP000295606"/>
    </source>
</evidence>
<evidence type="ECO:0000313" key="2">
    <source>
        <dbReference type="EMBL" id="TDG03827.1"/>
    </source>
</evidence>
<dbReference type="Gene3D" id="3.30.450.20">
    <property type="entry name" value="PAS domain"/>
    <property type="match status" value="1"/>
</dbReference>
<protein>
    <submittedName>
        <fullName evidence="2">MEKHLA domain-containing protein</fullName>
    </submittedName>
</protein>